<gene>
    <name evidence="2" type="ORF">GCM10011322_25300</name>
</gene>
<name>A0A917V4R7_9HYPH</name>
<dbReference type="AlphaFoldDB" id="A0A917V4R7"/>
<evidence type="ECO:0000256" key="1">
    <source>
        <dbReference type="SAM" id="SignalP"/>
    </source>
</evidence>
<keyword evidence="3" id="KW-1185">Reference proteome</keyword>
<dbReference type="PROSITE" id="PS51257">
    <property type="entry name" value="PROKAR_LIPOPROTEIN"/>
    <property type="match status" value="1"/>
</dbReference>
<proteinExistence type="predicted"/>
<protein>
    <recommendedName>
        <fullName evidence="4">Lipoprotein</fullName>
    </recommendedName>
</protein>
<sequence>MRVTLRRLAAPVICILLAGSLAACSPYGPGATTGATTGAAIGGVTVERGAGAGGERVACEFDELYGRDVCYRY</sequence>
<dbReference type="Proteomes" id="UP000600449">
    <property type="component" value="Unassembled WGS sequence"/>
</dbReference>
<feature type="chain" id="PRO_5037548555" description="Lipoprotein" evidence="1">
    <location>
        <begin position="24"/>
        <end position="73"/>
    </location>
</feature>
<organism evidence="2 3">
    <name type="scientific">Salinarimonas ramus</name>
    <dbReference type="NCBI Taxonomy" id="690164"/>
    <lineage>
        <taxon>Bacteria</taxon>
        <taxon>Pseudomonadati</taxon>
        <taxon>Pseudomonadota</taxon>
        <taxon>Alphaproteobacteria</taxon>
        <taxon>Hyphomicrobiales</taxon>
        <taxon>Salinarimonadaceae</taxon>
        <taxon>Salinarimonas</taxon>
    </lineage>
</organism>
<comment type="caution">
    <text evidence="2">The sequence shown here is derived from an EMBL/GenBank/DDBJ whole genome shotgun (WGS) entry which is preliminary data.</text>
</comment>
<evidence type="ECO:0008006" key="4">
    <source>
        <dbReference type="Google" id="ProtNLM"/>
    </source>
</evidence>
<dbReference type="RefSeq" id="WP_188913482.1">
    <property type="nucleotide sequence ID" value="NZ_BMMF01000007.1"/>
</dbReference>
<feature type="signal peptide" evidence="1">
    <location>
        <begin position="1"/>
        <end position="23"/>
    </location>
</feature>
<dbReference type="EMBL" id="BMMF01000007">
    <property type="protein sequence ID" value="GGK37212.1"/>
    <property type="molecule type" value="Genomic_DNA"/>
</dbReference>
<reference evidence="2 3" key="1">
    <citation type="journal article" date="2014" name="Int. J. Syst. Evol. Microbiol.">
        <title>Complete genome sequence of Corynebacterium casei LMG S-19264T (=DSM 44701T), isolated from a smear-ripened cheese.</title>
        <authorList>
            <consortium name="US DOE Joint Genome Institute (JGI-PGF)"/>
            <person name="Walter F."/>
            <person name="Albersmeier A."/>
            <person name="Kalinowski J."/>
            <person name="Ruckert C."/>
        </authorList>
    </citation>
    <scope>NUCLEOTIDE SEQUENCE [LARGE SCALE GENOMIC DNA]</scope>
    <source>
        <strain evidence="2 3">CGMCC 1.9161</strain>
    </source>
</reference>
<evidence type="ECO:0000313" key="2">
    <source>
        <dbReference type="EMBL" id="GGK37212.1"/>
    </source>
</evidence>
<keyword evidence="1" id="KW-0732">Signal</keyword>
<evidence type="ECO:0000313" key="3">
    <source>
        <dbReference type="Proteomes" id="UP000600449"/>
    </source>
</evidence>
<accession>A0A917V4R7</accession>